<evidence type="ECO:0000259" key="5">
    <source>
        <dbReference type="Pfam" id="PF00496"/>
    </source>
</evidence>
<feature type="chain" id="PRO_5015399590" evidence="4">
    <location>
        <begin position="34"/>
        <end position="516"/>
    </location>
</feature>
<comment type="caution">
    <text evidence="6">The sequence shown here is derived from an EMBL/GenBank/DDBJ whole genome shotgun (WGS) entry which is preliminary data.</text>
</comment>
<evidence type="ECO:0000256" key="2">
    <source>
        <dbReference type="ARBA" id="ARBA00022448"/>
    </source>
</evidence>
<dbReference type="InterPro" id="IPR039424">
    <property type="entry name" value="SBP_5"/>
</dbReference>
<dbReference type="EMBL" id="PRLP01000003">
    <property type="protein sequence ID" value="PPC79277.1"/>
    <property type="molecule type" value="Genomic_DNA"/>
</dbReference>
<feature type="signal peptide" evidence="4">
    <location>
        <begin position="1"/>
        <end position="33"/>
    </location>
</feature>
<evidence type="ECO:0000313" key="6">
    <source>
        <dbReference type="EMBL" id="PPC79277.1"/>
    </source>
</evidence>
<sequence length="516" mass="57509">MPTPCFALSRPRLALLNTLLACSLTALSGAALANKADDTLVYASDSEPENVSPYHNNLREGVILAHLAWDTLLYRDPASGDYKPMLATDWQWEDPTHLLLHLRKGVTFHNGDPFTADDVVFTFNYVTSPDSKVVTRQNTDWIDHAEKVDDFTVRLVLKKPFPAAFEYLSGPTPIYPAKYFQKVGLEGFSKAPIGTGPYKITAVLSGQGVNLERNDNYFADSPIGKPAIGKLKFEVIPDADTRIAQLMTGAVDWIWRVPSDQADSMKSMPNLEVLSGETMRVGYLALDDRGTSSPDSPFKNVKVREAINYAINRDALANELIRGGSQPLYTPCFPQQFGCDTEAAVKYPYDPAKAKELLKEAGYPKGFETDIYAYRERDLAEAMIGDLRKVGITAKLHYLTYAALRTEQRAGKTPIVFQTWGSFSVNDVSAFTSVYFNGGADDQAQDPQVQQWLAAADTSIDPAVRKENYSKAIARITKEAYWAPMFSYSSNYAFNNELNFKAYADELPRFYEASWK</sequence>
<evidence type="ECO:0000313" key="7">
    <source>
        <dbReference type="Proteomes" id="UP000238196"/>
    </source>
</evidence>
<dbReference type="AlphaFoldDB" id="A0A2S5KWQ0"/>
<dbReference type="PANTHER" id="PTHR30290:SF9">
    <property type="entry name" value="OLIGOPEPTIDE-BINDING PROTEIN APPA"/>
    <property type="match status" value="1"/>
</dbReference>
<dbReference type="InterPro" id="IPR030678">
    <property type="entry name" value="Peptide/Ni-bd"/>
</dbReference>
<dbReference type="Gene3D" id="3.90.76.10">
    <property type="entry name" value="Dipeptide-binding Protein, Domain 1"/>
    <property type="match status" value="1"/>
</dbReference>
<organism evidence="6 7">
    <name type="scientific">Proteobacteria bacterium 228</name>
    <dbReference type="NCBI Taxonomy" id="2083153"/>
    <lineage>
        <taxon>Bacteria</taxon>
        <taxon>Pseudomonadati</taxon>
        <taxon>Pseudomonadota</taxon>
    </lineage>
</organism>
<keyword evidence="2" id="KW-0813">Transport</keyword>
<dbReference type="Gene3D" id="3.40.190.10">
    <property type="entry name" value="Periplasmic binding protein-like II"/>
    <property type="match status" value="1"/>
</dbReference>
<dbReference type="SUPFAM" id="SSF53850">
    <property type="entry name" value="Periplasmic binding protein-like II"/>
    <property type="match status" value="1"/>
</dbReference>
<dbReference type="GO" id="GO:0015833">
    <property type="term" value="P:peptide transport"/>
    <property type="evidence" value="ECO:0007669"/>
    <property type="project" value="TreeGrafter"/>
</dbReference>
<dbReference type="Gene3D" id="3.10.105.10">
    <property type="entry name" value="Dipeptide-binding Protein, Domain 3"/>
    <property type="match status" value="1"/>
</dbReference>
<keyword evidence="3 4" id="KW-0732">Signal</keyword>
<protein>
    <submittedName>
        <fullName evidence="6">ABC transporter substrate-binding protein</fullName>
    </submittedName>
</protein>
<comment type="similarity">
    <text evidence="1">Belongs to the bacterial solute-binding protein 5 family.</text>
</comment>
<dbReference type="GO" id="GO:0043190">
    <property type="term" value="C:ATP-binding cassette (ABC) transporter complex"/>
    <property type="evidence" value="ECO:0007669"/>
    <property type="project" value="InterPro"/>
</dbReference>
<dbReference type="Proteomes" id="UP000238196">
    <property type="component" value="Unassembled WGS sequence"/>
</dbReference>
<dbReference type="PIRSF" id="PIRSF002741">
    <property type="entry name" value="MppA"/>
    <property type="match status" value="1"/>
</dbReference>
<dbReference type="InterPro" id="IPR000914">
    <property type="entry name" value="SBP_5_dom"/>
</dbReference>
<dbReference type="OrthoDB" id="9764591at2"/>
<gene>
    <name evidence="6" type="ORF">C4K68_00805</name>
</gene>
<dbReference type="CDD" id="cd08515">
    <property type="entry name" value="PBP2_NikA_DppA_OppA_like_10"/>
    <property type="match status" value="1"/>
</dbReference>
<name>A0A2S5KWQ0_9PROT</name>
<reference evidence="6 7" key="1">
    <citation type="submission" date="2018-02" db="EMBL/GenBank/DDBJ databases">
        <title>novel marine gammaproteobacteria from coastal saline agro ecosystem.</title>
        <authorList>
            <person name="Krishnan R."/>
            <person name="Ramesh Kumar N."/>
        </authorList>
    </citation>
    <scope>NUCLEOTIDE SEQUENCE [LARGE SCALE GENOMIC DNA]</scope>
    <source>
        <strain evidence="6 7">228</strain>
    </source>
</reference>
<proteinExistence type="inferred from homology"/>
<evidence type="ECO:0000256" key="4">
    <source>
        <dbReference type="SAM" id="SignalP"/>
    </source>
</evidence>
<dbReference type="Pfam" id="PF00496">
    <property type="entry name" value="SBP_bac_5"/>
    <property type="match status" value="1"/>
</dbReference>
<dbReference type="PANTHER" id="PTHR30290">
    <property type="entry name" value="PERIPLASMIC BINDING COMPONENT OF ABC TRANSPORTER"/>
    <property type="match status" value="1"/>
</dbReference>
<evidence type="ECO:0000256" key="1">
    <source>
        <dbReference type="ARBA" id="ARBA00005695"/>
    </source>
</evidence>
<feature type="domain" description="Solute-binding protein family 5" evidence="5">
    <location>
        <begin position="82"/>
        <end position="439"/>
    </location>
</feature>
<dbReference type="GO" id="GO:1904680">
    <property type="term" value="F:peptide transmembrane transporter activity"/>
    <property type="evidence" value="ECO:0007669"/>
    <property type="project" value="TreeGrafter"/>
</dbReference>
<dbReference type="GO" id="GO:0030288">
    <property type="term" value="C:outer membrane-bounded periplasmic space"/>
    <property type="evidence" value="ECO:0007669"/>
    <property type="project" value="UniProtKB-ARBA"/>
</dbReference>
<accession>A0A2S5KWQ0</accession>
<evidence type="ECO:0000256" key="3">
    <source>
        <dbReference type="ARBA" id="ARBA00022729"/>
    </source>
</evidence>